<dbReference type="CDD" id="cd16320">
    <property type="entry name" value="MraZ_N"/>
    <property type="match status" value="1"/>
</dbReference>
<dbReference type="InterPro" id="IPR037914">
    <property type="entry name" value="SpoVT-AbrB_sf"/>
</dbReference>
<dbReference type="RefSeq" id="WP_188452282.1">
    <property type="nucleotide sequence ID" value="NZ_BMFS01000007.1"/>
</dbReference>
<gene>
    <name evidence="3" type="ORF">GCM10007420_18480</name>
</gene>
<comment type="caution">
    <text evidence="3">The sequence shown here is derived from an EMBL/GenBank/DDBJ whole genome shotgun (WGS) entry which is preliminary data.</text>
</comment>
<dbReference type="EMBL" id="BMFS01000007">
    <property type="protein sequence ID" value="GGH02529.1"/>
    <property type="molecule type" value="Genomic_DNA"/>
</dbReference>
<proteinExistence type="predicted"/>
<keyword evidence="4" id="KW-1185">Reference proteome</keyword>
<dbReference type="SMART" id="SM00966">
    <property type="entry name" value="SpoVT_AbrB"/>
    <property type="match status" value="1"/>
</dbReference>
<name>A0ABQ1XTE6_9PROT</name>
<feature type="domain" description="SpoVT-AbrB" evidence="2">
    <location>
        <begin position="67"/>
        <end position="112"/>
    </location>
</feature>
<dbReference type="SUPFAM" id="SSF89447">
    <property type="entry name" value="AbrB/MazE/MraZ-like"/>
    <property type="match status" value="1"/>
</dbReference>
<accession>A0ABQ1XTE6</accession>
<evidence type="ECO:0000313" key="3">
    <source>
        <dbReference type="EMBL" id="GGH02529.1"/>
    </source>
</evidence>
<dbReference type="Proteomes" id="UP000648722">
    <property type="component" value="Unassembled WGS sequence"/>
</dbReference>
<organism evidence="3 4">
    <name type="scientific">Glycocaulis albus</name>
    <dbReference type="NCBI Taxonomy" id="1382801"/>
    <lineage>
        <taxon>Bacteria</taxon>
        <taxon>Pseudomonadati</taxon>
        <taxon>Pseudomonadota</taxon>
        <taxon>Alphaproteobacteria</taxon>
        <taxon>Maricaulales</taxon>
        <taxon>Maricaulaceae</taxon>
        <taxon>Glycocaulis</taxon>
    </lineage>
</organism>
<evidence type="ECO:0000313" key="4">
    <source>
        <dbReference type="Proteomes" id="UP000648722"/>
    </source>
</evidence>
<keyword evidence="1" id="KW-0238">DNA-binding</keyword>
<evidence type="ECO:0000256" key="1">
    <source>
        <dbReference type="PROSITE-ProRule" id="PRU01076"/>
    </source>
</evidence>
<dbReference type="InterPro" id="IPR007159">
    <property type="entry name" value="SpoVT-AbrB_dom"/>
</dbReference>
<dbReference type="PROSITE" id="PS51740">
    <property type="entry name" value="SPOVT_ABRB"/>
    <property type="match status" value="1"/>
</dbReference>
<protein>
    <recommendedName>
        <fullName evidence="2">SpoVT-AbrB domain-containing protein</fullName>
    </recommendedName>
</protein>
<dbReference type="InterPro" id="IPR035642">
    <property type="entry name" value="MraZ_N"/>
</dbReference>
<sequence>MSHQATHELGLSVAHLPTKSAKIRALARKGLSRADIARALDIRYQHVRNVLVSDEEKADKAPVKPENMTVSVDSAGRILIPAAFREWYQLREGSQLILTAGTQGLELLPPSRAVEKARALLKPFLQPGPHLSEELVADRRAEAASENG</sequence>
<reference evidence="4" key="1">
    <citation type="journal article" date="2019" name="Int. J. Syst. Evol. Microbiol.">
        <title>The Global Catalogue of Microorganisms (GCM) 10K type strain sequencing project: providing services to taxonomists for standard genome sequencing and annotation.</title>
        <authorList>
            <consortium name="The Broad Institute Genomics Platform"/>
            <consortium name="The Broad Institute Genome Sequencing Center for Infectious Disease"/>
            <person name="Wu L."/>
            <person name="Ma J."/>
        </authorList>
    </citation>
    <scope>NUCLEOTIDE SEQUENCE [LARGE SCALE GENOMIC DNA]</scope>
    <source>
        <strain evidence="4">CGMCC 1.12766</strain>
    </source>
</reference>
<evidence type="ECO:0000259" key="2">
    <source>
        <dbReference type="PROSITE" id="PS51740"/>
    </source>
</evidence>